<feature type="domain" description="RNase H type-1" evidence="1">
    <location>
        <begin position="1"/>
        <end position="81"/>
    </location>
</feature>
<evidence type="ECO:0000259" key="1">
    <source>
        <dbReference type="Pfam" id="PF13456"/>
    </source>
</evidence>
<dbReference type="AlphaFoldDB" id="A0A6G0R2K6"/>
<reference evidence="2 3" key="1">
    <citation type="submission" date="2018-09" db="EMBL/GenBank/DDBJ databases">
        <title>Genomic investigation of the strawberry pathogen Phytophthora fragariae indicates pathogenicity is determined by transcriptional variation in three key races.</title>
        <authorList>
            <person name="Adams T.M."/>
            <person name="Armitage A.D."/>
            <person name="Sobczyk M.K."/>
            <person name="Bates H.J."/>
            <person name="Dunwell J.M."/>
            <person name="Nellist C.F."/>
            <person name="Harrison R.J."/>
        </authorList>
    </citation>
    <scope>NUCLEOTIDE SEQUENCE [LARGE SCALE GENOMIC DNA]</scope>
    <source>
        <strain evidence="2 3">NOV-77</strain>
    </source>
</reference>
<gene>
    <name evidence="2" type="ORF">PF008_g19373</name>
</gene>
<dbReference type="GO" id="GO:0004523">
    <property type="term" value="F:RNA-DNA hybrid ribonuclease activity"/>
    <property type="evidence" value="ECO:0007669"/>
    <property type="project" value="InterPro"/>
</dbReference>
<dbReference type="InterPro" id="IPR012337">
    <property type="entry name" value="RNaseH-like_sf"/>
</dbReference>
<dbReference type="GO" id="GO:0003676">
    <property type="term" value="F:nucleic acid binding"/>
    <property type="evidence" value="ECO:0007669"/>
    <property type="project" value="InterPro"/>
</dbReference>
<dbReference type="Pfam" id="PF13456">
    <property type="entry name" value="RVT_3"/>
    <property type="match status" value="1"/>
</dbReference>
<dbReference type="Gene3D" id="3.30.420.10">
    <property type="entry name" value="Ribonuclease H-like superfamily/Ribonuclease H"/>
    <property type="match status" value="1"/>
</dbReference>
<protein>
    <recommendedName>
        <fullName evidence="1">RNase H type-1 domain-containing protein</fullName>
    </recommendedName>
</protein>
<dbReference type="EMBL" id="QXFY01001550">
    <property type="protein sequence ID" value="KAE9314919.1"/>
    <property type="molecule type" value="Genomic_DNA"/>
</dbReference>
<evidence type="ECO:0000313" key="3">
    <source>
        <dbReference type="Proteomes" id="UP000486351"/>
    </source>
</evidence>
<dbReference type="Proteomes" id="UP000486351">
    <property type="component" value="Unassembled WGS sequence"/>
</dbReference>
<proteinExistence type="predicted"/>
<name>A0A6G0R2K6_9STRA</name>
<comment type="caution">
    <text evidence="2">The sequence shown here is derived from an EMBL/GenBank/DDBJ whole genome shotgun (WGS) entry which is preliminary data.</text>
</comment>
<accession>A0A6G0R2K6</accession>
<dbReference type="SUPFAM" id="SSF53098">
    <property type="entry name" value="Ribonuclease H-like"/>
    <property type="match status" value="1"/>
</dbReference>
<dbReference type="InterPro" id="IPR036397">
    <property type="entry name" value="RNaseH_sf"/>
</dbReference>
<sequence length="135" mass="15001">MAEYTGMNNGVTAALAHGAEDLVIVGDSRLAIQQSLGVIACRKESLIAQLNRHKELTAKLRSVKYLHAIREFNAAVDSLAGETLERKTSAVVEDDDRKHELRVLNRIQEVIYEPSTETSEEVVTRSINSIRILET</sequence>
<dbReference type="InterPro" id="IPR002156">
    <property type="entry name" value="RNaseH_domain"/>
</dbReference>
<evidence type="ECO:0000313" key="2">
    <source>
        <dbReference type="EMBL" id="KAE9314919.1"/>
    </source>
</evidence>
<organism evidence="2 3">
    <name type="scientific">Phytophthora fragariae</name>
    <dbReference type="NCBI Taxonomy" id="53985"/>
    <lineage>
        <taxon>Eukaryota</taxon>
        <taxon>Sar</taxon>
        <taxon>Stramenopiles</taxon>
        <taxon>Oomycota</taxon>
        <taxon>Peronosporomycetes</taxon>
        <taxon>Peronosporales</taxon>
        <taxon>Peronosporaceae</taxon>
        <taxon>Phytophthora</taxon>
    </lineage>
</organism>